<accession>A0A6G0ZJ40</accession>
<reference evidence="2 3" key="1">
    <citation type="submission" date="2019-08" db="EMBL/GenBank/DDBJ databases">
        <title>Whole genome of Aphis craccivora.</title>
        <authorList>
            <person name="Voronova N.V."/>
            <person name="Shulinski R.S."/>
            <person name="Bandarenka Y.V."/>
            <person name="Zhorov D.G."/>
            <person name="Warner D."/>
        </authorList>
    </citation>
    <scope>NUCLEOTIDE SEQUENCE [LARGE SCALE GENOMIC DNA]</scope>
    <source>
        <strain evidence="2">180601</strain>
        <tissue evidence="2">Whole Body</tissue>
    </source>
</reference>
<comment type="caution">
    <text evidence="2">The sequence shown here is derived from an EMBL/GenBank/DDBJ whole genome shotgun (WGS) entry which is preliminary data.</text>
</comment>
<dbReference type="AlphaFoldDB" id="A0A6G0ZJ40"/>
<feature type="non-terminal residue" evidence="2">
    <location>
        <position position="1"/>
    </location>
</feature>
<evidence type="ECO:0000313" key="3">
    <source>
        <dbReference type="Proteomes" id="UP000478052"/>
    </source>
</evidence>
<feature type="region of interest" description="Disordered" evidence="1">
    <location>
        <begin position="1"/>
        <end position="135"/>
    </location>
</feature>
<proteinExistence type="predicted"/>
<evidence type="ECO:0000256" key="1">
    <source>
        <dbReference type="SAM" id="MobiDB-lite"/>
    </source>
</evidence>
<dbReference type="EMBL" id="VUJU01000316">
    <property type="protein sequence ID" value="KAF0771268.1"/>
    <property type="molecule type" value="Genomic_DNA"/>
</dbReference>
<organism evidence="2 3">
    <name type="scientific">Aphis craccivora</name>
    <name type="common">Cowpea aphid</name>
    <dbReference type="NCBI Taxonomy" id="307492"/>
    <lineage>
        <taxon>Eukaryota</taxon>
        <taxon>Metazoa</taxon>
        <taxon>Ecdysozoa</taxon>
        <taxon>Arthropoda</taxon>
        <taxon>Hexapoda</taxon>
        <taxon>Insecta</taxon>
        <taxon>Pterygota</taxon>
        <taxon>Neoptera</taxon>
        <taxon>Paraneoptera</taxon>
        <taxon>Hemiptera</taxon>
        <taxon>Sternorrhyncha</taxon>
        <taxon>Aphidomorpha</taxon>
        <taxon>Aphidoidea</taxon>
        <taxon>Aphididae</taxon>
        <taxon>Aphidini</taxon>
        <taxon>Aphis</taxon>
        <taxon>Aphis</taxon>
    </lineage>
</organism>
<keyword evidence="3" id="KW-1185">Reference proteome</keyword>
<protein>
    <submittedName>
        <fullName evidence="2">Uncharacterized protein</fullName>
    </submittedName>
</protein>
<dbReference type="Proteomes" id="UP000478052">
    <property type="component" value="Unassembled WGS sequence"/>
</dbReference>
<sequence length="332" mass="36352">ANLKENLEIETPLVNQEPEQQTKGTDASVLQTDRTESSPNAHQSSQTEEVTAGSGIPAIGTEPGLSEVSKSESDVSTTANAEPTESVTGTNSPSSIAETNSPSSVAGTFPSSSDAKPNPSVPVSHQPSKPNYSGSVHSVKIGPGIPFFLELIQPFQPFRPFQPFPFNNNEQPFRHQPIPFGAPIDPFANPMNTQPFNQMVEAYTNEFRNMLASFDKMGFPPMENLGEVQEGSDKPVRKTTSKTEIIDGHKVQINETTVTNGDANHKSFYHFKEIQVLPEETNKKISNEKIISIANDDLETERVETNEIKPNPSGTMQANVNDDRKNFIKKVE</sequence>
<feature type="region of interest" description="Disordered" evidence="1">
    <location>
        <begin position="307"/>
        <end position="332"/>
    </location>
</feature>
<feature type="compositionally biased region" description="Polar residues" evidence="1">
    <location>
        <begin position="13"/>
        <end position="49"/>
    </location>
</feature>
<gene>
    <name evidence="2" type="ORF">FWK35_00004474</name>
</gene>
<feature type="compositionally biased region" description="Basic and acidic residues" evidence="1">
    <location>
        <begin position="321"/>
        <end position="332"/>
    </location>
</feature>
<feature type="compositionally biased region" description="Polar residues" evidence="1">
    <location>
        <begin position="74"/>
        <end position="135"/>
    </location>
</feature>
<dbReference type="OrthoDB" id="6346805at2759"/>
<name>A0A6G0ZJ40_APHCR</name>
<evidence type="ECO:0000313" key="2">
    <source>
        <dbReference type="EMBL" id="KAF0771268.1"/>
    </source>
</evidence>